<dbReference type="EMBL" id="MG649966">
    <property type="protein sequence ID" value="AUG85099.1"/>
    <property type="molecule type" value="Genomic_DNA"/>
</dbReference>
<reference evidence="1 2" key="1">
    <citation type="submission" date="2017-12" db="EMBL/GenBank/DDBJ databases">
        <authorList>
            <person name="Lestochi C.V."/>
            <person name="Miller K.C."/>
            <person name="Miller J.S."/>
            <person name="Stanton M.L."/>
            <person name="Broussard G.W."/>
        </authorList>
    </citation>
    <scope>NUCLEOTIDE SEQUENCE [LARGE SCALE GENOMIC DNA]</scope>
</reference>
<gene>
    <name evidence="1" type="ORF">CETO_92</name>
</gene>
<protein>
    <submittedName>
        <fullName evidence="1">Uncharacterized protein</fullName>
    </submittedName>
</protein>
<evidence type="ECO:0000313" key="1">
    <source>
        <dbReference type="EMBL" id="AUG85099.1"/>
    </source>
</evidence>
<sequence>MAKRSKLIGIKMSDRTRKMAGEFGIKQLESRRAGLAKILGLLAKGTRVSNHPRAVEYTAAQFGL</sequence>
<name>A0A2H5BGL0_9CAUD</name>
<keyword evidence="2" id="KW-1185">Reference proteome</keyword>
<dbReference type="Proteomes" id="UP000240819">
    <property type="component" value="Segment"/>
</dbReference>
<evidence type="ECO:0000313" key="2">
    <source>
        <dbReference type="Proteomes" id="UP000240819"/>
    </source>
</evidence>
<proteinExistence type="predicted"/>
<organism evidence="1 2">
    <name type="scientific">Vibrio phage Ceto</name>
    <dbReference type="NCBI Taxonomy" id="2570300"/>
    <lineage>
        <taxon>Viruses</taxon>
        <taxon>Duplodnaviria</taxon>
        <taxon>Heunggongvirae</taxon>
        <taxon>Uroviricota</taxon>
        <taxon>Caudoviricetes</taxon>
        <taxon>Demerecviridae</taxon>
        <taxon>Ermolyevavirinae</taxon>
        <taxon>Cetovirus</taxon>
        <taxon>Cetovirus ceto</taxon>
    </lineage>
</organism>
<accession>A0A2H5BGL0</accession>